<organism evidence="1 2">
    <name type="scientific">Microlunatus capsulatus</name>
    <dbReference type="NCBI Taxonomy" id="99117"/>
    <lineage>
        <taxon>Bacteria</taxon>
        <taxon>Bacillati</taxon>
        <taxon>Actinomycetota</taxon>
        <taxon>Actinomycetes</taxon>
        <taxon>Propionibacteriales</taxon>
        <taxon>Propionibacteriaceae</taxon>
        <taxon>Microlunatus</taxon>
    </lineage>
</organism>
<name>A0ABS4Z886_9ACTN</name>
<dbReference type="Proteomes" id="UP000758168">
    <property type="component" value="Unassembled WGS sequence"/>
</dbReference>
<proteinExistence type="predicted"/>
<dbReference type="EMBL" id="JAGIOB010000001">
    <property type="protein sequence ID" value="MBP2417199.1"/>
    <property type="molecule type" value="Genomic_DNA"/>
</dbReference>
<comment type="caution">
    <text evidence="1">The sequence shown here is derived from an EMBL/GenBank/DDBJ whole genome shotgun (WGS) entry which is preliminary data.</text>
</comment>
<keyword evidence="2" id="KW-1185">Reference proteome</keyword>
<sequence>MVASARAGRWTFKRLSAELEVLARIRDAVALTATTSFVTSPITLRMVQIHRSLAQRSGEVKQANPSVPDQTEPARLKGSQVASIIQWLNRISPGDLTVRLPSADEVQSVQALIPGRAGWRRVWIDAGEQGPNVLDLSSIDLSSSLLAAEVLKGATKSANEDDHRLFLAALSRGTSTEAELQDRRQIVSNLATLKWRTSARPVEDAFPNSECPAQPACWDVESTLDRLRLAEREFTKGAAAQAYLRGAQVNLAAAWRDRDSWGVERRSLDMTRTMFGLALHEIVVHWSPRNHQSGALVAGAVLGGLSATWPLGSASVGVQPPATYMVVESRPIEGDALALVRDPGGLLG</sequence>
<protein>
    <submittedName>
        <fullName evidence="1">Uncharacterized protein</fullName>
    </submittedName>
</protein>
<accession>A0ABS4Z886</accession>
<evidence type="ECO:0000313" key="2">
    <source>
        <dbReference type="Proteomes" id="UP000758168"/>
    </source>
</evidence>
<reference evidence="1 2" key="1">
    <citation type="submission" date="2021-03" db="EMBL/GenBank/DDBJ databases">
        <title>Sequencing the genomes of 1000 actinobacteria strains.</title>
        <authorList>
            <person name="Klenk H.-P."/>
        </authorList>
    </citation>
    <scope>NUCLEOTIDE SEQUENCE [LARGE SCALE GENOMIC DNA]</scope>
    <source>
        <strain evidence="1 2">DSM 12936</strain>
    </source>
</reference>
<gene>
    <name evidence="1" type="ORF">JOF54_002121</name>
</gene>
<evidence type="ECO:0000313" key="1">
    <source>
        <dbReference type="EMBL" id="MBP2417199.1"/>
    </source>
</evidence>